<protein>
    <submittedName>
        <fullName evidence="1">Uncharacterized protein</fullName>
    </submittedName>
</protein>
<gene>
    <name evidence="1" type="ORF">V6N12_035150</name>
</gene>
<sequence length="126" mass="14326">MIDILMVRDVARNDEFDFGKVAAEGVSVCISAEYSPIGKLLDGWEWTSTCHRNGNPIVLHKIGTYMRSIRIHASISASVMSHRRLYKYLKQKIDALVSEIERTASNLKALDQYKNLQEKERDVTGI</sequence>
<evidence type="ECO:0000313" key="1">
    <source>
        <dbReference type="EMBL" id="KAK8493985.1"/>
    </source>
</evidence>
<name>A0ABR2AK98_9ROSI</name>
<organism evidence="1 2">
    <name type="scientific">Hibiscus sabdariffa</name>
    <name type="common">roselle</name>
    <dbReference type="NCBI Taxonomy" id="183260"/>
    <lineage>
        <taxon>Eukaryota</taxon>
        <taxon>Viridiplantae</taxon>
        <taxon>Streptophyta</taxon>
        <taxon>Embryophyta</taxon>
        <taxon>Tracheophyta</taxon>
        <taxon>Spermatophyta</taxon>
        <taxon>Magnoliopsida</taxon>
        <taxon>eudicotyledons</taxon>
        <taxon>Gunneridae</taxon>
        <taxon>Pentapetalae</taxon>
        <taxon>rosids</taxon>
        <taxon>malvids</taxon>
        <taxon>Malvales</taxon>
        <taxon>Malvaceae</taxon>
        <taxon>Malvoideae</taxon>
        <taxon>Hibiscus</taxon>
    </lineage>
</organism>
<accession>A0ABR2AK98</accession>
<dbReference type="EMBL" id="JBBPBM010000581">
    <property type="protein sequence ID" value="KAK8493985.1"/>
    <property type="molecule type" value="Genomic_DNA"/>
</dbReference>
<reference evidence="1 2" key="1">
    <citation type="journal article" date="2024" name="G3 (Bethesda)">
        <title>Genome assembly of Hibiscus sabdariffa L. provides insights into metabolisms of medicinal natural products.</title>
        <authorList>
            <person name="Kim T."/>
        </authorList>
    </citation>
    <scope>NUCLEOTIDE SEQUENCE [LARGE SCALE GENOMIC DNA]</scope>
    <source>
        <strain evidence="1">TK-2024</strain>
        <tissue evidence="1">Old leaves</tissue>
    </source>
</reference>
<dbReference type="Proteomes" id="UP001472677">
    <property type="component" value="Unassembled WGS sequence"/>
</dbReference>
<keyword evidence="2" id="KW-1185">Reference proteome</keyword>
<evidence type="ECO:0000313" key="2">
    <source>
        <dbReference type="Proteomes" id="UP001472677"/>
    </source>
</evidence>
<comment type="caution">
    <text evidence="1">The sequence shown here is derived from an EMBL/GenBank/DDBJ whole genome shotgun (WGS) entry which is preliminary data.</text>
</comment>
<proteinExistence type="predicted"/>